<protein>
    <submittedName>
        <fullName evidence="1">Uncharacterized protein</fullName>
    </submittedName>
</protein>
<reference evidence="1" key="1">
    <citation type="submission" date="2021-03" db="EMBL/GenBank/DDBJ databases">
        <authorList>
            <person name="Bekaert M."/>
        </authorList>
    </citation>
    <scope>NUCLEOTIDE SEQUENCE</scope>
</reference>
<evidence type="ECO:0000313" key="1">
    <source>
        <dbReference type="EMBL" id="CAG2201351.1"/>
    </source>
</evidence>
<keyword evidence="2" id="KW-1185">Reference proteome</keyword>
<name>A0A8S3R2G9_MYTED</name>
<dbReference type="Proteomes" id="UP000683360">
    <property type="component" value="Unassembled WGS sequence"/>
</dbReference>
<comment type="caution">
    <text evidence="1">The sequence shown here is derived from an EMBL/GenBank/DDBJ whole genome shotgun (WGS) entry which is preliminary data.</text>
</comment>
<organism evidence="1 2">
    <name type="scientific">Mytilus edulis</name>
    <name type="common">Blue mussel</name>
    <dbReference type="NCBI Taxonomy" id="6550"/>
    <lineage>
        <taxon>Eukaryota</taxon>
        <taxon>Metazoa</taxon>
        <taxon>Spiralia</taxon>
        <taxon>Lophotrochozoa</taxon>
        <taxon>Mollusca</taxon>
        <taxon>Bivalvia</taxon>
        <taxon>Autobranchia</taxon>
        <taxon>Pteriomorphia</taxon>
        <taxon>Mytilida</taxon>
        <taxon>Mytiloidea</taxon>
        <taxon>Mytilidae</taxon>
        <taxon>Mytilinae</taxon>
        <taxon>Mytilus</taxon>
    </lineage>
</organism>
<gene>
    <name evidence="1" type="ORF">MEDL_15970</name>
</gene>
<dbReference type="AlphaFoldDB" id="A0A8S3R2G9"/>
<evidence type="ECO:0000313" key="2">
    <source>
        <dbReference type="Proteomes" id="UP000683360"/>
    </source>
</evidence>
<accession>A0A8S3R2G9</accession>
<sequence>MTKKHRENFYRTSTVLVEHGKEVLVLLLEEDLSTRNLALIDFVNLNQHTIYHLCYNKHPCCQCTRGTLPRNTPTQRVLYPSQLDILFDKVGPTMTGHNLNSRSQFCCNMCSTAKQSLTSACMDLTLLRCLLINFVPSCTGAVTQDVEDLIIHRNNLHGNSQEGEISAAD</sequence>
<dbReference type="EMBL" id="CAJPWZ010000841">
    <property type="protein sequence ID" value="CAG2201351.1"/>
    <property type="molecule type" value="Genomic_DNA"/>
</dbReference>
<proteinExistence type="predicted"/>